<dbReference type="Proteomes" id="UP000050469">
    <property type="component" value="Unassembled WGS sequence"/>
</dbReference>
<dbReference type="AlphaFoldDB" id="A0A0P9T5D0"/>
<feature type="transmembrane region" description="Helical" evidence="1">
    <location>
        <begin position="28"/>
        <end position="46"/>
    </location>
</feature>
<sequence length="107" mass="12057">MRKDYLAFFISLFLSRLADQILLFIVPLVVFQTTNSASWAGLAFFVESFRGFSRFRCAARCATSIRLSEFCTSARSTGHCSACWRWCSTLSLVALDGSWCSRHCAGY</sequence>
<reference evidence="2 3" key="1">
    <citation type="submission" date="2015-09" db="EMBL/GenBank/DDBJ databases">
        <title>Genome announcement of multiple Pseudomonas syringae strains.</title>
        <authorList>
            <person name="Thakur S."/>
            <person name="Wang P.W."/>
            <person name="Gong Y."/>
            <person name="Weir B.S."/>
            <person name="Guttman D.S."/>
        </authorList>
    </citation>
    <scope>NUCLEOTIDE SEQUENCE [LARGE SCALE GENOMIC DNA]</scope>
    <source>
        <strain evidence="2 3">ICMP7840</strain>
    </source>
</reference>
<gene>
    <name evidence="2" type="ORF">ALO53_02526</name>
</gene>
<keyword evidence="1" id="KW-0812">Transmembrane</keyword>
<organism evidence="2 3">
    <name type="scientific">Pseudomonas amygdali pv. photiniae</name>
    <dbReference type="NCBI Taxonomy" id="251724"/>
    <lineage>
        <taxon>Bacteria</taxon>
        <taxon>Pseudomonadati</taxon>
        <taxon>Pseudomonadota</taxon>
        <taxon>Gammaproteobacteria</taxon>
        <taxon>Pseudomonadales</taxon>
        <taxon>Pseudomonadaceae</taxon>
        <taxon>Pseudomonas</taxon>
        <taxon>Pseudomonas amygdali</taxon>
    </lineage>
</organism>
<evidence type="ECO:0000256" key="1">
    <source>
        <dbReference type="SAM" id="Phobius"/>
    </source>
</evidence>
<keyword evidence="1" id="KW-0472">Membrane</keyword>
<evidence type="ECO:0000313" key="2">
    <source>
        <dbReference type="EMBL" id="KPX65888.1"/>
    </source>
</evidence>
<protein>
    <submittedName>
        <fullName evidence="2">Uncharacterized protein</fullName>
    </submittedName>
</protein>
<accession>A0A0P9T5D0</accession>
<dbReference type="EMBL" id="LJQO01000396">
    <property type="protein sequence ID" value="KPX65888.1"/>
    <property type="molecule type" value="Genomic_DNA"/>
</dbReference>
<evidence type="ECO:0000313" key="3">
    <source>
        <dbReference type="Proteomes" id="UP000050469"/>
    </source>
</evidence>
<comment type="caution">
    <text evidence="2">The sequence shown here is derived from an EMBL/GenBank/DDBJ whole genome shotgun (WGS) entry which is preliminary data.</text>
</comment>
<proteinExistence type="predicted"/>
<keyword evidence="1" id="KW-1133">Transmembrane helix</keyword>
<name>A0A0P9T5D0_PSEA0</name>